<feature type="domain" description="Terpene synthase N-terminal" evidence="10">
    <location>
        <begin position="349"/>
        <end position="527"/>
    </location>
</feature>
<dbReference type="InterPro" id="IPR008930">
    <property type="entry name" value="Terpenoid_cyclase/PrenylTrfase"/>
</dbReference>
<dbReference type="EMBL" id="HG994357">
    <property type="protein sequence ID" value="CAF2127599.1"/>
    <property type="molecule type" value="Genomic_DNA"/>
</dbReference>
<evidence type="ECO:0000256" key="8">
    <source>
        <dbReference type="ARBA" id="ARBA00038405"/>
    </source>
</evidence>
<comment type="cofactor">
    <cofactor evidence="1">
        <name>Mn(2+)</name>
        <dbReference type="ChEBI" id="CHEBI:29035"/>
    </cofactor>
</comment>
<comment type="similarity">
    <text evidence="3">Belongs to the FPP/GGPP synthase family.</text>
</comment>
<evidence type="ECO:0000256" key="9">
    <source>
        <dbReference type="SAM" id="Coils"/>
    </source>
</evidence>
<dbReference type="Pfam" id="PF03936">
    <property type="entry name" value="Terpene_synth_C"/>
    <property type="match status" value="1"/>
</dbReference>
<dbReference type="PROSITE" id="PS00723">
    <property type="entry name" value="POLYPRENYL_SYNTHASE_1"/>
    <property type="match status" value="1"/>
</dbReference>
<comment type="similarity">
    <text evidence="8">Belongs to the terpene synthase family. Tpsa subfamily.</text>
</comment>
<reference evidence="12" key="1">
    <citation type="submission" date="2021-01" db="EMBL/GenBank/DDBJ databases">
        <authorList>
            <consortium name="Genoscope - CEA"/>
            <person name="William W."/>
        </authorList>
    </citation>
    <scope>NUCLEOTIDE SEQUENCE</scope>
</reference>
<evidence type="ECO:0000256" key="3">
    <source>
        <dbReference type="ARBA" id="ARBA00006706"/>
    </source>
</evidence>
<evidence type="ECO:0000256" key="5">
    <source>
        <dbReference type="ARBA" id="ARBA00022842"/>
    </source>
</evidence>
<keyword evidence="7" id="KW-0456">Lyase</keyword>
<dbReference type="AlphaFoldDB" id="A0A816W3N1"/>
<evidence type="ECO:0000256" key="4">
    <source>
        <dbReference type="ARBA" id="ARBA00022723"/>
    </source>
</evidence>
<dbReference type="InterPro" id="IPR036965">
    <property type="entry name" value="Terpene_synth_N_sf"/>
</dbReference>
<dbReference type="SUPFAM" id="SSF48576">
    <property type="entry name" value="Terpenoid synthases"/>
    <property type="match status" value="2"/>
</dbReference>
<proteinExistence type="inferred from homology"/>
<dbReference type="Pfam" id="PF01397">
    <property type="entry name" value="Terpene_synth"/>
    <property type="match status" value="1"/>
</dbReference>
<dbReference type="InterPro" id="IPR050148">
    <property type="entry name" value="Terpene_synthase-like"/>
</dbReference>
<evidence type="ECO:0000259" key="10">
    <source>
        <dbReference type="Pfam" id="PF01397"/>
    </source>
</evidence>
<name>A0A816W3N1_BRANA</name>
<dbReference type="GO" id="GO:0000287">
    <property type="term" value="F:magnesium ion binding"/>
    <property type="evidence" value="ECO:0007669"/>
    <property type="project" value="InterPro"/>
</dbReference>
<organism evidence="12">
    <name type="scientific">Brassica napus</name>
    <name type="common">Rape</name>
    <dbReference type="NCBI Taxonomy" id="3708"/>
    <lineage>
        <taxon>Eukaryota</taxon>
        <taxon>Viridiplantae</taxon>
        <taxon>Streptophyta</taxon>
        <taxon>Embryophyta</taxon>
        <taxon>Tracheophyta</taxon>
        <taxon>Spermatophyta</taxon>
        <taxon>Magnoliopsida</taxon>
        <taxon>eudicotyledons</taxon>
        <taxon>Gunneridae</taxon>
        <taxon>Pentapetalae</taxon>
        <taxon>rosids</taxon>
        <taxon>malvids</taxon>
        <taxon>Brassicales</taxon>
        <taxon>Brassicaceae</taxon>
        <taxon>Brassiceae</taxon>
        <taxon>Brassica</taxon>
    </lineage>
</organism>
<dbReference type="InterPro" id="IPR000092">
    <property type="entry name" value="Polyprenyl_synt"/>
</dbReference>
<dbReference type="SMR" id="A0A816W3N1"/>
<dbReference type="PANTHER" id="PTHR31225">
    <property type="entry name" value="OS04G0344100 PROTEIN-RELATED"/>
    <property type="match status" value="1"/>
</dbReference>
<dbReference type="Pfam" id="PF00348">
    <property type="entry name" value="polyprenyl_synt"/>
    <property type="match status" value="2"/>
</dbReference>
<comment type="cofactor">
    <cofactor evidence="2">
        <name>Mg(2+)</name>
        <dbReference type="ChEBI" id="CHEBI:18420"/>
    </cofactor>
</comment>
<dbReference type="Gene3D" id="1.10.600.10">
    <property type="entry name" value="Farnesyl Diphosphate Synthase"/>
    <property type="match status" value="3"/>
</dbReference>
<dbReference type="PROSITE" id="PS00444">
    <property type="entry name" value="POLYPRENYL_SYNTHASE_2"/>
    <property type="match status" value="1"/>
</dbReference>
<dbReference type="CDD" id="cd00685">
    <property type="entry name" value="Trans_IPPS_HT"/>
    <property type="match status" value="1"/>
</dbReference>
<dbReference type="GO" id="GO:0010333">
    <property type="term" value="F:terpene synthase activity"/>
    <property type="evidence" value="ECO:0007669"/>
    <property type="project" value="InterPro"/>
</dbReference>
<feature type="domain" description="Terpene synthase metal-binding" evidence="11">
    <location>
        <begin position="585"/>
        <end position="824"/>
    </location>
</feature>
<keyword evidence="6" id="KW-0464">Manganese</keyword>
<dbReference type="GO" id="GO:0016102">
    <property type="term" value="P:diterpenoid biosynthetic process"/>
    <property type="evidence" value="ECO:0007669"/>
    <property type="project" value="InterPro"/>
</dbReference>
<evidence type="ECO:0000256" key="6">
    <source>
        <dbReference type="ARBA" id="ARBA00023211"/>
    </source>
</evidence>
<dbReference type="GO" id="GO:0004659">
    <property type="term" value="F:prenyltransferase activity"/>
    <property type="evidence" value="ECO:0007669"/>
    <property type="project" value="InterPro"/>
</dbReference>
<keyword evidence="4" id="KW-0479">Metal-binding</keyword>
<keyword evidence="5" id="KW-0460">Magnesium</keyword>
<dbReference type="Proteomes" id="UP001295469">
    <property type="component" value="Chromosome A03"/>
</dbReference>
<dbReference type="Gene3D" id="1.50.10.130">
    <property type="entry name" value="Terpene synthase, N-terminal domain"/>
    <property type="match status" value="1"/>
</dbReference>
<dbReference type="SFLD" id="SFLDG01019">
    <property type="entry name" value="Terpene_Cyclase_Like_1_C_Termi"/>
    <property type="match status" value="1"/>
</dbReference>
<sequence>MNTVNLSFSFLFIQSKGRRYNSISSVKSPPKRTVLSLSSAVTSRSGDMITPEGKRNDHSSTFDFKSYMIGKAESVNAALDVSLPLLKPLTIQEAVRYSLLAGGKRVRSLLCIAACELVGGDEAIAMSAACAVEMIHTSSLIHDDLPCMDNADLRRGKPTNHKVFGEAMAVLAGDALLSLAFEHMTVMSSGLIAPERMIHAVIELAKAIGTKGLVAGQVVDLRSQGDGYRSHNGRWHKEEIDKLRKYARCIGLLFQVVDDILDVTKSSEELGKNAGQDVITGKVTYPRLIGLEKSRELAEKLSREAEEQLLGLSRRQKKHDLFCVRANKSASVDDLESSRPLTQFSPSFWGDYFLSFSVDQSESDGLAKEIESVMKPNVRDRLMSSHSGDKEKIRIIHLLICLGISHYFDKEIEEILDQGFRKLNDIIAKEDDLETISIMFEVFRLYGHKMSCDNFERFKGEDGRFKESLAGDVRGMLQLYQAAHLGTPSEDILEEAMSFTRNQLECFASQEMSTLSPHLSTHIRNALYRPRCHNMEIFAAREYVSFYNHEEGHDEVLLRFAKLSFNYCRLLYIQEIKTLTKWWNNLDVPSKLPYVRDRIVETHFPALGPYFEPRYSLGRIIMTKIIIVVVILDDTCDAYGTFPEVKSLIDFLQRWDLGAIEELQGYLRIVARTLLETLGEIEREMKPRGRSASVQHTIDEIKSIGRAYLAISNWARAGHVPTFEEYMEVAMVTAGAGMDDFASYSFIAMEDCDEKPLYEWFNSKPRIFQALCVMYRLKNDIATYELEMKRGEVANGVNCYMKQHDVTKEETVEEFNKIYRENYKIMMEEFLTTKCVPRQILMRCLNISRTFDVICKEGDGYTEPLGNLKDMITSFFLHPIPL</sequence>
<dbReference type="InterPro" id="IPR044814">
    <property type="entry name" value="Terpene_cyclase_plant_C1"/>
</dbReference>
<dbReference type="CDD" id="cd00684">
    <property type="entry name" value="Terpene_cyclase_plant_C1"/>
    <property type="match status" value="1"/>
</dbReference>
<evidence type="ECO:0000256" key="7">
    <source>
        <dbReference type="ARBA" id="ARBA00023239"/>
    </source>
</evidence>
<accession>A0A816W3N1</accession>
<dbReference type="PANTHER" id="PTHR31225:SF93">
    <property type="entry name" value="ALPHA-HUMULENE_(-)-(E)-BETA-CARYOPHYLLENE SYNTHASE"/>
    <property type="match status" value="1"/>
</dbReference>
<protein>
    <submittedName>
        <fullName evidence="12">(rape) hypothetical protein</fullName>
    </submittedName>
</protein>
<dbReference type="InterPro" id="IPR001906">
    <property type="entry name" value="Terpene_synth_N"/>
</dbReference>
<dbReference type="InterPro" id="IPR005630">
    <property type="entry name" value="Terpene_synthase_metal-bd"/>
</dbReference>
<dbReference type="SFLD" id="SFLDS00005">
    <property type="entry name" value="Isoprenoid_Synthase_Type_I"/>
    <property type="match status" value="1"/>
</dbReference>
<evidence type="ECO:0000313" key="12">
    <source>
        <dbReference type="EMBL" id="CAF2127599.1"/>
    </source>
</evidence>
<evidence type="ECO:0000259" key="11">
    <source>
        <dbReference type="Pfam" id="PF03936"/>
    </source>
</evidence>
<dbReference type="FunFam" id="1.10.600.10:FF:000007">
    <property type="entry name" value="Isoprene synthase, chloroplastic"/>
    <property type="match status" value="1"/>
</dbReference>
<dbReference type="InterPro" id="IPR034741">
    <property type="entry name" value="Terpene_cyclase-like_1_C"/>
</dbReference>
<gene>
    <name evidence="12" type="ORF">DARMORV10_A03P38860.1</name>
</gene>
<dbReference type="InterPro" id="IPR008949">
    <property type="entry name" value="Isoprenoid_synthase_dom_sf"/>
</dbReference>
<feature type="coiled-coil region" evidence="9">
    <location>
        <begin position="288"/>
        <end position="315"/>
    </location>
</feature>
<evidence type="ECO:0000256" key="1">
    <source>
        <dbReference type="ARBA" id="ARBA00001936"/>
    </source>
</evidence>
<dbReference type="FunFam" id="1.50.10.130:FF:000001">
    <property type="entry name" value="Isoprene synthase, chloroplastic"/>
    <property type="match status" value="1"/>
</dbReference>
<dbReference type="InterPro" id="IPR033749">
    <property type="entry name" value="Polyprenyl_synt_CS"/>
</dbReference>
<keyword evidence="9" id="KW-0175">Coiled coil</keyword>
<dbReference type="SUPFAM" id="SSF48239">
    <property type="entry name" value="Terpenoid cyclases/Protein prenyltransferases"/>
    <property type="match status" value="1"/>
</dbReference>
<evidence type="ECO:0000256" key="2">
    <source>
        <dbReference type="ARBA" id="ARBA00001946"/>
    </source>
</evidence>